<reference evidence="2" key="1">
    <citation type="submission" date="2015-12" db="EMBL/GenBank/DDBJ databases">
        <title>Update maize B73 reference genome by single molecule sequencing technologies.</title>
        <authorList>
            <consortium name="Maize Genome Sequencing Project"/>
            <person name="Ware D."/>
        </authorList>
    </citation>
    <scope>NUCLEOTIDE SEQUENCE</scope>
    <source>
        <tissue evidence="2">Seedling</tissue>
    </source>
</reference>
<protein>
    <submittedName>
        <fullName evidence="2">Uncharacterized protein</fullName>
    </submittedName>
</protein>
<sequence>MDAQKFFPVPSSANSEPPPRCSPSSPPAVRKNVQQAAYCRLAVSWSPVDSTPSTPAVCSLFCAAHPRRRRKPC</sequence>
<dbReference type="IntAct" id="A0A1D6LIT3">
    <property type="interactions" value="1"/>
</dbReference>
<dbReference type="EMBL" id="CM000782">
    <property type="protein sequence ID" value="AQK79693.1"/>
    <property type="molecule type" value="Genomic_DNA"/>
</dbReference>
<name>A0A1D6LIT3_MAIZE</name>
<organism evidence="2">
    <name type="scientific">Zea mays</name>
    <name type="common">Maize</name>
    <dbReference type="NCBI Taxonomy" id="4577"/>
    <lineage>
        <taxon>Eukaryota</taxon>
        <taxon>Viridiplantae</taxon>
        <taxon>Streptophyta</taxon>
        <taxon>Embryophyta</taxon>
        <taxon>Tracheophyta</taxon>
        <taxon>Spermatophyta</taxon>
        <taxon>Magnoliopsida</taxon>
        <taxon>Liliopsida</taxon>
        <taxon>Poales</taxon>
        <taxon>Poaceae</taxon>
        <taxon>PACMAD clade</taxon>
        <taxon>Panicoideae</taxon>
        <taxon>Andropogonodae</taxon>
        <taxon>Andropogoneae</taxon>
        <taxon>Tripsacinae</taxon>
        <taxon>Zea</taxon>
    </lineage>
</organism>
<evidence type="ECO:0000313" key="2">
    <source>
        <dbReference type="EMBL" id="AQK79693.1"/>
    </source>
</evidence>
<accession>A0A1D6LIT3</accession>
<feature type="region of interest" description="Disordered" evidence="1">
    <location>
        <begin position="1"/>
        <end position="28"/>
    </location>
</feature>
<proteinExistence type="predicted"/>
<gene>
    <name evidence="2" type="ORF">ZEAMMB73_Zm00001d035777</name>
</gene>
<dbReference type="InParanoid" id="A0A1D6LIT3"/>
<evidence type="ECO:0000256" key="1">
    <source>
        <dbReference type="SAM" id="MobiDB-lite"/>
    </source>
</evidence>
<feature type="compositionally biased region" description="Pro residues" evidence="1">
    <location>
        <begin position="16"/>
        <end position="26"/>
    </location>
</feature>
<dbReference type="AlphaFoldDB" id="A0A1D6LIT3"/>